<dbReference type="InterPro" id="IPR027051">
    <property type="entry name" value="XdhC_Rossmann_dom"/>
</dbReference>
<dbReference type="EMBL" id="WQLB01000025">
    <property type="protein sequence ID" value="MVN88263.1"/>
    <property type="molecule type" value="Genomic_DNA"/>
</dbReference>
<evidence type="ECO:0000259" key="1">
    <source>
        <dbReference type="Pfam" id="PF02625"/>
    </source>
</evidence>
<accession>A0A7C9MAB3</accession>
<dbReference type="RefSeq" id="WP_157460322.1">
    <property type="nucleotide sequence ID" value="NZ_WQLB01000025.1"/>
</dbReference>
<sequence length="351" mass="37880">MDETLDDFLSLCAQLSSAPDLVLATLIDTWEVRQPLGRRAWLLPDGQRLGTLTLGGCADSVLRRAAQQVRHSARAVRVKVDLGSGEAYEFGLTCSGSVEVHLQLASPAHPLWAKARDERLAGRVLRLVTRYGPDAGVTLLTDAGEREVLGQPLTPAQQARADLPLQGSGGHCAERTPDALYERWLPAIGLVVVGSGPIARPLTQLAHTMGLRVTVTDDRPERLQPQEWPGTQTVLSVCTGQELRLPPLGPQDAVVIHSHDYAHELSVLTRALASPSPYVALVASRRRGQALLKFMQDTGTDPAQLRRIHTPAGFDLGLESPAGIALSILSELAELMGRGKRGRPIQALDHQ</sequence>
<protein>
    <submittedName>
        <fullName evidence="3">XdhC/CoxI family protein</fullName>
    </submittedName>
</protein>
<keyword evidence="4" id="KW-1185">Reference proteome</keyword>
<name>A0A7C9MAB3_9DEIO</name>
<dbReference type="Pfam" id="PF02625">
    <property type="entry name" value="XdhC_CoxI"/>
    <property type="match status" value="1"/>
</dbReference>
<organism evidence="3 4">
    <name type="scientific">Deinococcus arboris</name>
    <dbReference type="NCBI Taxonomy" id="2682977"/>
    <lineage>
        <taxon>Bacteria</taxon>
        <taxon>Thermotogati</taxon>
        <taxon>Deinococcota</taxon>
        <taxon>Deinococci</taxon>
        <taxon>Deinococcales</taxon>
        <taxon>Deinococcaceae</taxon>
        <taxon>Deinococcus</taxon>
    </lineage>
</organism>
<evidence type="ECO:0000313" key="4">
    <source>
        <dbReference type="Proteomes" id="UP000483286"/>
    </source>
</evidence>
<feature type="domain" description="XdhC- CoxI" evidence="1">
    <location>
        <begin position="21"/>
        <end position="78"/>
    </location>
</feature>
<evidence type="ECO:0000259" key="2">
    <source>
        <dbReference type="Pfam" id="PF13478"/>
    </source>
</evidence>
<dbReference type="InterPro" id="IPR052698">
    <property type="entry name" value="MoCofactor_Util/Proc"/>
</dbReference>
<comment type="caution">
    <text evidence="3">The sequence shown here is derived from an EMBL/GenBank/DDBJ whole genome shotgun (WGS) entry which is preliminary data.</text>
</comment>
<dbReference type="Pfam" id="PF13478">
    <property type="entry name" value="XdhC_C"/>
    <property type="match status" value="1"/>
</dbReference>
<dbReference type="Proteomes" id="UP000483286">
    <property type="component" value="Unassembled WGS sequence"/>
</dbReference>
<evidence type="ECO:0000313" key="3">
    <source>
        <dbReference type="EMBL" id="MVN88263.1"/>
    </source>
</evidence>
<dbReference type="InterPro" id="IPR003777">
    <property type="entry name" value="XdhC_CoxI"/>
</dbReference>
<feature type="domain" description="XdhC Rossmann" evidence="2">
    <location>
        <begin position="190"/>
        <end position="332"/>
    </location>
</feature>
<dbReference type="Gene3D" id="3.40.50.720">
    <property type="entry name" value="NAD(P)-binding Rossmann-like Domain"/>
    <property type="match status" value="1"/>
</dbReference>
<proteinExistence type="predicted"/>
<reference evidence="3 4" key="1">
    <citation type="submission" date="2019-12" db="EMBL/GenBank/DDBJ databases">
        <title>Deinococcus sp. HMF7620 Genome sequencing and assembly.</title>
        <authorList>
            <person name="Kang H."/>
            <person name="Kim H."/>
            <person name="Joh K."/>
        </authorList>
    </citation>
    <scope>NUCLEOTIDE SEQUENCE [LARGE SCALE GENOMIC DNA]</scope>
    <source>
        <strain evidence="3 4">HMF7620</strain>
    </source>
</reference>
<dbReference type="PANTHER" id="PTHR30388">
    <property type="entry name" value="ALDEHYDE OXIDOREDUCTASE MOLYBDENUM COFACTOR ASSEMBLY PROTEIN"/>
    <property type="match status" value="1"/>
</dbReference>
<gene>
    <name evidence="3" type="ORF">GO986_16075</name>
</gene>
<dbReference type="PANTHER" id="PTHR30388:SF4">
    <property type="entry name" value="MOLYBDENUM COFACTOR INSERTION CHAPERONE PAOD"/>
    <property type="match status" value="1"/>
</dbReference>
<dbReference type="AlphaFoldDB" id="A0A7C9MAB3"/>